<dbReference type="SUPFAM" id="SSF52172">
    <property type="entry name" value="CheY-like"/>
    <property type="match status" value="1"/>
</dbReference>
<dbReference type="Proteomes" id="UP000000271">
    <property type="component" value="Chromosome"/>
</dbReference>
<dbReference type="Gene3D" id="1.10.10.10">
    <property type="entry name" value="Winged helix-like DNA-binding domain superfamily/Winged helix DNA-binding domain"/>
    <property type="match status" value="1"/>
</dbReference>
<name>D6XT48_BACIE</name>
<dbReference type="InterPro" id="IPR016032">
    <property type="entry name" value="Sig_transdc_resp-reg_C-effctor"/>
</dbReference>
<keyword evidence="10" id="KW-1185">Reference proteome</keyword>
<dbReference type="AlphaFoldDB" id="D6XT48"/>
<dbReference type="Gene3D" id="3.40.50.2300">
    <property type="match status" value="1"/>
</dbReference>
<dbReference type="OrthoDB" id="9780153at2"/>
<dbReference type="GO" id="GO:0003677">
    <property type="term" value="F:DNA binding"/>
    <property type="evidence" value="ECO:0007669"/>
    <property type="project" value="UniProtKB-KW"/>
</dbReference>
<dbReference type="HOGENOM" id="CLU_000445_90_1_9"/>
<dbReference type="PANTHER" id="PTHR45566">
    <property type="entry name" value="HTH-TYPE TRANSCRIPTIONAL REGULATOR YHJB-RELATED"/>
    <property type="match status" value="1"/>
</dbReference>
<dbReference type="EMBL" id="CP001791">
    <property type="protein sequence ID" value="ADH98984.1"/>
    <property type="molecule type" value="Genomic_DNA"/>
</dbReference>
<evidence type="ECO:0000259" key="7">
    <source>
        <dbReference type="PROSITE" id="PS50043"/>
    </source>
</evidence>
<dbReference type="InterPro" id="IPR011006">
    <property type="entry name" value="CheY-like_superfamily"/>
</dbReference>
<protein>
    <submittedName>
        <fullName evidence="9">Two component transcriptional regulator, LuxR family</fullName>
    </submittedName>
</protein>
<proteinExistence type="predicted"/>
<evidence type="ECO:0000256" key="6">
    <source>
        <dbReference type="PROSITE-ProRule" id="PRU00169"/>
    </source>
</evidence>
<gene>
    <name evidence="9" type="ordered locus">Bsel_1472</name>
</gene>
<dbReference type="STRING" id="439292.Bsel_1472"/>
<sequence length="204" mass="23417">MKIAIIDPQEVTREGLIKVLNESYLIDRCDTFHSPEAFQSRSHSEPIDLLITEICMPTPLDGLAFLDGLEANRDTQISHKVVFSYCEDRLFEQQVKDRSIQGYLCKQMTKETIIEGLDSIMSGDEYFPNKSCSSRSAGTSSFPLTDREKDVFTMLVKGYAYKEISSLYQMSVHTVETHRQNISKKLGKSSRHEWFELAKQFKLI</sequence>
<dbReference type="PROSITE" id="PS50043">
    <property type="entry name" value="HTH_LUXR_2"/>
    <property type="match status" value="1"/>
</dbReference>
<dbReference type="CDD" id="cd06170">
    <property type="entry name" value="LuxR_C_like"/>
    <property type="match status" value="1"/>
</dbReference>
<reference evidence="9" key="1">
    <citation type="submission" date="2009-10" db="EMBL/GenBank/DDBJ databases">
        <title>Complete sequence of Bacillus selenitireducens MLS10.</title>
        <authorList>
            <consortium name="US DOE Joint Genome Institute"/>
            <person name="Lucas S."/>
            <person name="Copeland A."/>
            <person name="Lapidus A."/>
            <person name="Glavina del Rio T."/>
            <person name="Dalin E."/>
            <person name="Tice H."/>
            <person name="Bruce D."/>
            <person name="Goodwin L."/>
            <person name="Pitluck S."/>
            <person name="Sims D."/>
            <person name="Brettin T."/>
            <person name="Detter J.C."/>
            <person name="Han C."/>
            <person name="Larimer F."/>
            <person name="Land M."/>
            <person name="Hauser L."/>
            <person name="Kyrpides N."/>
            <person name="Ovchinnikova G."/>
            <person name="Stolz J."/>
        </authorList>
    </citation>
    <scope>NUCLEOTIDE SEQUENCE [LARGE SCALE GENOMIC DNA]</scope>
    <source>
        <strain evidence="9">MLS10</strain>
    </source>
</reference>
<dbReference type="Pfam" id="PF00196">
    <property type="entry name" value="GerE"/>
    <property type="match status" value="1"/>
</dbReference>
<evidence type="ECO:0000256" key="4">
    <source>
        <dbReference type="ARBA" id="ARBA00023125"/>
    </source>
</evidence>
<dbReference type="SUPFAM" id="SSF46894">
    <property type="entry name" value="C-terminal effector domain of the bipartite response regulators"/>
    <property type="match status" value="1"/>
</dbReference>
<evidence type="ECO:0000256" key="3">
    <source>
        <dbReference type="ARBA" id="ARBA00023015"/>
    </source>
</evidence>
<accession>D6XT48</accession>
<dbReference type="PANTHER" id="PTHR45566:SF1">
    <property type="entry name" value="HTH-TYPE TRANSCRIPTIONAL REGULATOR YHJB-RELATED"/>
    <property type="match status" value="1"/>
</dbReference>
<keyword evidence="2" id="KW-0902">Two-component regulatory system</keyword>
<dbReference type="GO" id="GO:0000160">
    <property type="term" value="P:phosphorelay signal transduction system"/>
    <property type="evidence" value="ECO:0007669"/>
    <property type="project" value="UniProtKB-KW"/>
</dbReference>
<evidence type="ECO:0000313" key="10">
    <source>
        <dbReference type="Proteomes" id="UP000000271"/>
    </source>
</evidence>
<dbReference type="eggNOG" id="COG2197">
    <property type="taxonomic scope" value="Bacteria"/>
</dbReference>
<dbReference type="InterPro" id="IPR001789">
    <property type="entry name" value="Sig_transdc_resp-reg_receiver"/>
</dbReference>
<keyword evidence="3" id="KW-0805">Transcription regulation</keyword>
<dbReference type="PROSITE" id="PS50110">
    <property type="entry name" value="RESPONSE_REGULATORY"/>
    <property type="match status" value="1"/>
</dbReference>
<dbReference type="InterPro" id="IPR051015">
    <property type="entry name" value="EvgA-like"/>
</dbReference>
<keyword evidence="5" id="KW-0804">Transcription</keyword>
<comment type="caution">
    <text evidence="6">Lacks conserved residue(s) required for the propagation of feature annotation.</text>
</comment>
<comment type="subcellular location">
    <subcellularLocation>
        <location evidence="1">Cytoplasm</location>
    </subcellularLocation>
</comment>
<feature type="domain" description="HTH luxR-type" evidence="7">
    <location>
        <begin position="137"/>
        <end position="202"/>
    </location>
</feature>
<dbReference type="InterPro" id="IPR036388">
    <property type="entry name" value="WH-like_DNA-bd_sf"/>
</dbReference>
<dbReference type="Pfam" id="PF00072">
    <property type="entry name" value="Response_reg"/>
    <property type="match status" value="1"/>
</dbReference>
<evidence type="ECO:0000256" key="2">
    <source>
        <dbReference type="ARBA" id="ARBA00023012"/>
    </source>
</evidence>
<keyword evidence="4" id="KW-0238">DNA-binding</keyword>
<feature type="domain" description="Response regulatory" evidence="8">
    <location>
        <begin position="2"/>
        <end position="121"/>
    </location>
</feature>
<dbReference type="PROSITE" id="PS00622">
    <property type="entry name" value="HTH_LUXR_1"/>
    <property type="match status" value="1"/>
</dbReference>
<dbReference type="PRINTS" id="PR00038">
    <property type="entry name" value="HTHLUXR"/>
</dbReference>
<dbReference type="SMART" id="SM00421">
    <property type="entry name" value="HTH_LUXR"/>
    <property type="match status" value="1"/>
</dbReference>
<dbReference type="GO" id="GO:0005737">
    <property type="term" value="C:cytoplasm"/>
    <property type="evidence" value="ECO:0007669"/>
    <property type="project" value="UniProtKB-SubCell"/>
</dbReference>
<evidence type="ECO:0000259" key="8">
    <source>
        <dbReference type="PROSITE" id="PS50110"/>
    </source>
</evidence>
<evidence type="ECO:0000256" key="5">
    <source>
        <dbReference type="ARBA" id="ARBA00023163"/>
    </source>
</evidence>
<dbReference type="InterPro" id="IPR000792">
    <property type="entry name" value="Tscrpt_reg_LuxR_C"/>
</dbReference>
<evidence type="ECO:0000256" key="1">
    <source>
        <dbReference type="ARBA" id="ARBA00004496"/>
    </source>
</evidence>
<dbReference type="KEGG" id="bse:Bsel_1472"/>
<dbReference type="RefSeq" id="WP_013172408.1">
    <property type="nucleotide sequence ID" value="NC_014219.1"/>
</dbReference>
<dbReference type="GO" id="GO:0006355">
    <property type="term" value="P:regulation of DNA-templated transcription"/>
    <property type="evidence" value="ECO:0007669"/>
    <property type="project" value="InterPro"/>
</dbReference>
<evidence type="ECO:0000313" key="9">
    <source>
        <dbReference type="EMBL" id="ADH98984.1"/>
    </source>
</evidence>
<organism evidence="9 10">
    <name type="scientific">Bacillus selenitireducens (strain ATCC 700615 / DSM 15326 / MLS10)</name>
    <dbReference type="NCBI Taxonomy" id="439292"/>
    <lineage>
        <taxon>Bacteria</taxon>
        <taxon>Bacillati</taxon>
        <taxon>Bacillota</taxon>
        <taxon>Bacilli</taxon>
        <taxon>Bacillales</taxon>
        <taxon>Bacillaceae</taxon>
        <taxon>Salisediminibacterium</taxon>
    </lineage>
</organism>